<dbReference type="GeneID" id="8101198"/>
<keyword evidence="2" id="KW-1185">Reference proteome</keyword>
<sequence length="470" mass="52879">MPLKASQVLESSSIHSHVQLLRSNMRLKRGRGPVTPVSLAKFAVMELGLARHAQRQHDACDVHMINQLRKEALSHQANGGHCGNTPAVSNEIAKLQHEQRDFKQSIQQVSAPEPDSLGSQITPSLQLKNALSRAIKEYQSQSYGVWPIIRSDVLLQQLSMPLFEEPSLLTGHTYQKNASASESSISIENIWIYAGAWLRSFFMSIMQRKRSHQPGYWVLTNTASLYKNPLRGWWWTIAKSSFHYCGSQKGVIGMVALARLFVTFDQCVNDYNSQNTLVECERLLRESEVYSGVNATRLADLSITREWMRTMIWQNALSAGYLSFDSAATSLRFDFPILTGRDLLAALRGFTSEDLLPLGRDQLLKCYEVANTLADTLLCNPALVEQSTLQFGPYDFLHGLYQKILPFLHSDDTLNSILREKTAETLLRAPSRFRPLSLPPSEDVMSTQVDPNTIKEPGYDGQEVIKMMNG</sequence>
<name>B8LY98_TALSN</name>
<evidence type="ECO:0000313" key="1">
    <source>
        <dbReference type="EMBL" id="EED23343.1"/>
    </source>
</evidence>
<organism evidence="1 2">
    <name type="scientific">Talaromyces stipitatus (strain ATCC 10500 / CBS 375.48 / QM 6759 / NRRL 1006)</name>
    <name type="common">Penicillium stipitatum</name>
    <dbReference type="NCBI Taxonomy" id="441959"/>
    <lineage>
        <taxon>Eukaryota</taxon>
        <taxon>Fungi</taxon>
        <taxon>Dikarya</taxon>
        <taxon>Ascomycota</taxon>
        <taxon>Pezizomycotina</taxon>
        <taxon>Eurotiomycetes</taxon>
        <taxon>Eurotiomycetidae</taxon>
        <taxon>Eurotiales</taxon>
        <taxon>Trichocomaceae</taxon>
        <taxon>Talaromyces</taxon>
        <taxon>Talaromyces sect. Talaromyces</taxon>
    </lineage>
</organism>
<gene>
    <name evidence="1" type="ORF">TSTA_067750</name>
</gene>
<dbReference type="PhylomeDB" id="B8LY98"/>
<evidence type="ECO:0000313" key="2">
    <source>
        <dbReference type="Proteomes" id="UP000001745"/>
    </source>
</evidence>
<dbReference type="EMBL" id="EQ962652">
    <property type="protein sequence ID" value="EED23343.1"/>
    <property type="molecule type" value="Genomic_DNA"/>
</dbReference>
<accession>B8LY98</accession>
<reference evidence="2" key="1">
    <citation type="journal article" date="2015" name="Genome Announc.">
        <title>Genome sequence of the AIDS-associated pathogen Penicillium marneffei (ATCC18224) and its near taxonomic relative Talaromyces stipitatus (ATCC10500).</title>
        <authorList>
            <person name="Nierman W.C."/>
            <person name="Fedorova-Abrams N.D."/>
            <person name="Andrianopoulos A."/>
        </authorList>
    </citation>
    <scope>NUCLEOTIDE SEQUENCE [LARGE SCALE GENOMIC DNA]</scope>
    <source>
        <strain evidence="2">ATCC 10500 / CBS 375.48 / QM 6759 / NRRL 1006</strain>
    </source>
</reference>
<dbReference type="OrthoDB" id="2017365at2759"/>
<dbReference type="Proteomes" id="UP000001745">
    <property type="component" value="Unassembled WGS sequence"/>
</dbReference>
<dbReference type="AlphaFoldDB" id="B8LY98"/>
<proteinExistence type="predicted"/>
<dbReference type="VEuPathDB" id="FungiDB:TSTA_067750"/>
<protein>
    <submittedName>
        <fullName evidence="1">C6 transcription factor, putative</fullName>
    </submittedName>
</protein>
<dbReference type="RefSeq" id="XP_002340730.1">
    <property type="nucleotide sequence ID" value="XM_002340689.1"/>
</dbReference>